<dbReference type="PANTHER" id="PTHR10302:SF18">
    <property type="entry name" value="PROTEIN OSB1, MITOCHONDRIAL"/>
    <property type="match status" value="1"/>
</dbReference>
<accession>A0A2Z7B5M5</accession>
<dbReference type="Gene3D" id="2.40.50.140">
    <property type="entry name" value="Nucleic acid-binding proteins"/>
    <property type="match status" value="1"/>
</dbReference>
<dbReference type="InterPro" id="IPR000424">
    <property type="entry name" value="Primosome_PriB/ssb"/>
</dbReference>
<evidence type="ECO:0008006" key="5">
    <source>
        <dbReference type="Google" id="ProtNLM"/>
    </source>
</evidence>
<dbReference type="SUPFAM" id="SSF50249">
    <property type="entry name" value="Nucleic acid-binding proteins"/>
    <property type="match status" value="1"/>
</dbReference>
<dbReference type="GO" id="GO:0006264">
    <property type="term" value="P:mitochondrial DNA replication"/>
    <property type="evidence" value="ECO:0007669"/>
    <property type="project" value="TreeGrafter"/>
</dbReference>
<reference evidence="3 4" key="1">
    <citation type="journal article" date="2015" name="Proc. Natl. Acad. Sci. U.S.A.">
        <title>The resurrection genome of Boea hygrometrica: A blueprint for survival of dehydration.</title>
        <authorList>
            <person name="Xiao L."/>
            <person name="Yang G."/>
            <person name="Zhang L."/>
            <person name="Yang X."/>
            <person name="Zhao S."/>
            <person name="Ji Z."/>
            <person name="Zhou Q."/>
            <person name="Hu M."/>
            <person name="Wang Y."/>
            <person name="Chen M."/>
            <person name="Xu Y."/>
            <person name="Jin H."/>
            <person name="Xiao X."/>
            <person name="Hu G."/>
            <person name="Bao F."/>
            <person name="Hu Y."/>
            <person name="Wan P."/>
            <person name="Li L."/>
            <person name="Deng X."/>
            <person name="Kuang T."/>
            <person name="Xiang C."/>
            <person name="Zhu J.K."/>
            <person name="Oliver M.J."/>
            <person name="He Y."/>
        </authorList>
    </citation>
    <scope>NUCLEOTIDE SEQUENCE [LARGE SCALE GENOMIC DNA]</scope>
    <source>
        <strain evidence="4">cv. XS01</strain>
    </source>
</reference>
<evidence type="ECO:0000313" key="3">
    <source>
        <dbReference type="EMBL" id="KZV28877.1"/>
    </source>
</evidence>
<dbReference type="Pfam" id="PF00436">
    <property type="entry name" value="SSB"/>
    <property type="match status" value="1"/>
</dbReference>
<evidence type="ECO:0000256" key="1">
    <source>
        <dbReference type="ARBA" id="ARBA00023125"/>
    </source>
</evidence>
<dbReference type="AlphaFoldDB" id="A0A2Z7B5M5"/>
<keyword evidence="1 2" id="KW-0238">DNA-binding</keyword>
<dbReference type="EMBL" id="KV010000">
    <property type="protein sequence ID" value="KZV28877.1"/>
    <property type="molecule type" value="Genomic_DNA"/>
</dbReference>
<name>A0A2Z7B5M5_9LAMI</name>
<protein>
    <recommendedName>
        <fullName evidence="5">Protein OSB1, mitochondrial</fullName>
    </recommendedName>
</protein>
<dbReference type="Proteomes" id="UP000250235">
    <property type="component" value="Unassembled WGS sequence"/>
</dbReference>
<dbReference type="OrthoDB" id="1078367at2759"/>
<proteinExistence type="predicted"/>
<dbReference type="PANTHER" id="PTHR10302">
    <property type="entry name" value="SINGLE-STRANDED DNA-BINDING PROTEIN"/>
    <property type="match status" value="1"/>
</dbReference>
<gene>
    <name evidence="3" type="ORF">F511_13672</name>
</gene>
<evidence type="ECO:0000313" key="4">
    <source>
        <dbReference type="Proteomes" id="UP000250235"/>
    </source>
</evidence>
<dbReference type="GO" id="GO:0042645">
    <property type="term" value="C:mitochondrial nucleoid"/>
    <property type="evidence" value="ECO:0007669"/>
    <property type="project" value="TreeGrafter"/>
</dbReference>
<dbReference type="GO" id="GO:0003697">
    <property type="term" value="F:single-stranded DNA binding"/>
    <property type="evidence" value="ECO:0007669"/>
    <property type="project" value="InterPro"/>
</dbReference>
<organism evidence="3 4">
    <name type="scientific">Dorcoceras hygrometricum</name>
    <dbReference type="NCBI Taxonomy" id="472368"/>
    <lineage>
        <taxon>Eukaryota</taxon>
        <taxon>Viridiplantae</taxon>
        <taxon>Streptophyta</taxon>
        <taxon>Embryophyta</taxon>
        <taxon>Tracheophyta</taxon>
        <taxon>Spermatophyta</taxon>
        <taxon>Magnoliopsida</taxon>
        <taxon>eudicotyledons</taxon>
        <taxon>Gunneridae</taxon>
        <taxon>Pentapetalae</taxon>
        <taxon>asterids</taxon>
        <taxon>lamiids</taxon>
        <taxon>Lamiales</taxon>
        <taxon>Gesneriaceae</taxon>
        <taxon>Didymocarpoideae</taxon>
        <taxon>Trichosporeae</taxon>
        <taxon>Loxocarpinae</taxon>
        <taxon>Dorcoceras</taxon>
    </lineage>
</organism>
<evidence type="ECO:0000256" key="2">
    <source>
        <dbReference type="PROSITE-ProRule" id="PRU00252"/>
    </source>
</evidence>
<dbReference type="InterPro" id="IPR012340">
    <property type="entry name" value="NA-bd_OB-fold"/>
</dbReference>
<dbReference type="InterPro" id="IPR011344">
    <property type="entry name" value="ssDNA-bd"/>
</dbReference>
<keyword evidence="4" id="KW-1185">Reference proteome</keyword>
<sequence>MKKPSKAESMGVARFLLSRFACTSHLYPIPRFFSTSAAMIERPWIYDLSELEEECIGESAVYRRALKFQRPTTLRFQPNMLNSISLIGFISAPLKEYDTAGGRKGVFTRLKVDSSPRAQRSFMVMLNFWDELAEIAVEHLKLRDLIYVSGSLVSRKEMDEDGKSIYRHKACQALVHLMCIFLSALRIHLYLNMEFLVTVEELLKMHKARLHLWQVFFSSPDEWWDNRNSKRNPKLPDFKHKDTGEALWLKDTDPPWVQKQLLLHDTRLNKRGSKKLINSLSHLSPLVLDNTPGK</sequence>
<dbReference type="PROSITE" id="PS50935">
    <property type="entry name" value="SSB"/>
    <property type="match status" value="1"/>
</dbReference>